<feature type="region of interest" description="MPER; binding to GalCer" evidence="32">
    <location>
        <begin position="647"/>
        <end position="668"/>
    </location>
</feature>
<dbReference type="GO" id="GO:0039654">
    <property type="term" value="P:fusion of virus membrane with host endosome membrane"/>
    <property type="evidence" value="ECO:0007669"/>
    <property type="project" value="UniProtKB-UniRule"/>
</dbReference>
<comment type="domain">
    <text evidence="32">Some of the most genetically diverse regions of the viral genome are present in Env. They are called variable regions 1 through 5 (V1 through V5). Coreceptor usage of gp120 is determined mainly by the primary structure of the third variable region (V3) in the outer domain of gp120. The sequence of V3 determines which coreceptor, CCR5 and/or CXCR4 (corresponding to R5/macrophage, X4/T cell and R5X4/T cell and macrophage tropism), is used to trigger the fusion potential of the Env complex, and hence which cells the virus can infect. Binding to CCR5 involves a region adjacent in addition to V3.</text>
</comment>
<feature type="coiled-coil region" evidence="32">
    <location>
        <begin position="618"/>
        <end position="652"/>
    </location>
</feature>
<feature type="disulfide bond" evidence="32">
    <location>
        <begin position="583"/>
        <end position="589"/>
    </location>
</feature>
<protein>
    <recommendedName>
        <fullName evidence="32">Envelope glycoprotein gp160</fullName>
    </recommendedName>
    <alternativeName>
        <fullName evidence="32">Env polyprotein</fullName>
    </alternativeName>
    <component>
        <recommendedName>
            <fullName evidence="32">Surface protein gp120</fullName>
            <shortName evidence="32">SU</shortName>
        </recommendedName>
        <alternativeName>
            <fullName evidence="32">Glycoprotein 120</fullName>
            <shortName evidence="32">gp120</shortName>
        </alternativeName>
    </component>
    <component>
        <recommendedName>
            <fullName evidence="32">Transmembrane protein gp41</fullName>
            <shortName evidence="32">TM</shortName>
        </recommendedName>
        <alternativeName>
            <fullName evidence="32">Glycoprotein 41</fullName>
            <shortName evidence="32">gp41</shortName>
        </alternativeName>
    </component>
</protein>
<keyword evidence="17 32" id="KW-1161">Viral attachment to host cell</keyword>
<feature type="short sequence motif" description="Di-leucine internalization motif" evidence="32">
    <location>
        <begin position="847"/>
        <end position="848"/>
    </location>
</feature>
<feature type="chain" id="PRO_5023416929" description="Transmembrane protein gp41" evidence="32">
    <location>
        <begin position="497"/>
        <end position="848"/>
    </location>
</feature>
<dbReference type="GO" id="GO:0052031">
    <property type="term" value="P:symbiont-mediated perturbation of host defense response"/>
    <property type="evidence" value="ECO:0007669"/>
    <property type="project" value="UniProtKB-UniRule"/>
</dbReference>
<evidence type="ECO:0000256" key="21">
    <source>
        <dbReference type="ARBA" id="ARBA00022890"/>
    </source>
</evidence>
<dbReference type="InterPro" id="IPR000328">
    <property type="entry name" value="GP41-like"/>
</dbReference>
<comment type="function">
    <text evidence="32">Transmembrane protein gp41: Acts as a class I viral fusion protein. Under the current model, the protein has at least 3 conformational states: pre-fusion native state, pre-hairpin intermediate state, and post-fusion hairpin state. During fusion of viral and target intracellular membranes, the coiled coil regions (heptad repeats) assume a trimer-of-hairpins structure, positioning the fusion peptide in close proximity to the C-terminal region of the ectodomain. The formation of this structure appears to drive apposition and subsequent fusion of viral and target cell membranes. Complete fusion occurs in host cell endosomes and is dynamin-dependent, however some lipid transfer might occur at the plasma membrane. The virus undergoes clathrin-dependent internalization long before endosomal fusion, thus minimizing the surface exposure of conserved viral epitopes during fusion and reducing the efficacy of inhibitors targeting these epitopes. Membranes fusion leads to delivery of the nucleocapsid into the cytoplasm.</text>
</comment>
<dbReference type="GO" id="GO:0019082">
    <property type="term" value="P:viral protein processing"/>
    <property type="evidence" value="ECO:0007669"/>
    <property type="project" value="UniProtKB-UniRule"/>
</dbReference>
<keyword evidence="22 32" id="KW-1133">Transmembrane helix</keyword>
<evidence type="ECO:0000256" key="22">
    <source>
        <dbReference type="ARBA" id="ARBA00022989"/>
    </source>
</evidence>
<evidence type="ECO:0000256" key="28">
    <source>
        <dbReference type="ARBA" id="ARBA00023180"/>
    </source>
</evidence>
<evidence type="ECO:0000259" key="35">
    <source>
        <dbReference type="Pfam" id="PF00517"/>
    </source>
</evidence>
<dbReference type="GO" id="GO:0016020">
    <property type="term" value="C:membrane"/>
    <property type="evidence" value="ECO:0007669"/>
    <property type="project" value="UniProtKB-UniRule"/>
</dbReference>
<evidence type="ECO:0000256" key="5">
    <source>
        <dbReference type="ARBA" id="ARBA00004578"/>
    </source>
</evidence>
<keyword evidence="29 32" id="KW-0899">Viral immunoevasion</keyword>
<feature type="region of interest" description="Immunosuppression" evidence="32">
    <location>
        <begin position="559"/>
        <end position="577"/>
    </location>
</feature>
<evidence type="ECO:0000256" key="1">
    <source>
        <dbReference type="ARBA" id="ARBA00004402"/>
    </source>
</evidence>
<comment type="domain">
    <text evidence="32">The CD4-binding region is targeted by the antibody b12.</text>
</comment>
<dbReference type="GO" id="GO:0019064">
    <property type="term" value="P:fusion of virus membrane with host plasma membrane"/>
    <property type="evidence" value="ECO:0007669"/>
    <property type="project" value="UniProtKB-UniRule"/>
</dbReference>
<keyword evidence="23 32" id="KW-1039">Host endosome</keyword>
<evidence type="ECO:0000313" key="36">
    <source>
        <dbReference type="EMBL" id="ADD83175.1"/>
    </source>
</evidence>
<evidence type="ECO:0000256" key="2">
    <source>
        <dbReference type="ARBA" id="ARBA00004433"/>
    </source>
</evidence>
<dbReference type="FunFam" id="1.10.287.210:FF:000001">
    <property type="entry name" value="Envelope glycoprotein gp160"/>
    <property type="match status" value="1"/>
</dbReference>
<feature type="transmembrane region" description="Helical" evidence="33">
    <location>
        <begin position="20"/>
        <end position="41"/>
    </location>
</feature>
<evidence type="ECO:0000256" key="15">
    <source>
        <dbReference type="ARBA" id="ARBA00022703"/>
    </source>
</evidence>
<evidence type="ECO:0000256" key="3">
    <source>
        <dbReference type="ARBA" id="ARBA00004505"/>
    </source>
</evidence>
<evidence type="ECO:0000256" key="7">
    <source>
        <dbReference type="ARBA" id="ARBA00022506"/>
    </source>
</evidence>
<keyword evidence="8 32" id="KW-1170">Fusion of virus membrane with host endosomal membrane</keyword>
<keyword evidence="7 32" id="KW-1168">Fusion of virus membrane with host membrane</keyword>
<name>D4NYA6_HV1</name>
<dbReference type="InterPro" id="IPR036377">
    <property type="entry name" value="Gp120_core_sf"/>
</dbReference>
<feature type="disulfide bond" evidence="32">
    <location>
        <begin position="214"/>
        <end position="243"/>
    </location>
</feature>
<keyword evidence="11 32" id="KW-0945">Host-virus interaction</keyword>
<comment type="miscellaneous">
    <text evidence="32">HIV-1 lineages are divided in three main groups, M (for Major), O (for Outlier), and N (for New, or Non-M, Non-O). The vast majority of strains found worldwide belong to the group M. Group O seems to be endemic to and largely confined to Cameroon and neighboring countries in West Central Africa, where these viruses represent a small minority of HIV-1 strains. The group N is represented by a limited number of isolates from Cameroonian persons. The group M is further subdivided in 9 clades or subtypes (A to D, F to H, J and K).</text>
</comment>
<comment type="PTM">
    <text evidence="32">Palmitoylation of the transmembrane protein and of Env polyprotein (prior to its proteolytic cleavage) is essential for their association with host cell membrane lipid rafts. Palmitoylation is therefore required for envelope trafficking to classical lipid rafts, but not for viral replication.</text>
</comment>
<evidence type="ECO:0000256" key="11">
    <source>
        <dbReference type="ARBA" id="ARBA00022581"/>
    </source>
</evidence>
<comment type="caution">
    <text evidence="32 33">Lacks conserved residue(s) required for the propagation of feature annotation.</text>
</comment>
<evidence type="ECO:0000256" key="16">
    <source>
        <dbReference type="ARBA" id="ARBA00022729"/>
    </source>
</evidence>
<dbReference type="Pfam" id="PF00517">
    <property type="entry name" value="GP41"/>
    <property type="match status" value="1"/>
</dbReference>
<dbReference type="SUPFAM" id="SSF58069">
    <property type="entry name" value="Virus ectodomain"/>
    <property type="match status" value="1"/>
</dbReference>
<keyword evidence="28 32" id="KW-0325">Glycoprotein</keyword>
<evidence type="ECO:0000256" key="14">
    <source>
        <dbReference type="ARBA" id="ARBA00022692"/>
    </source>
</evidence>
<keyword evidence="25 32" id="KW-0472">Membrane</keyword>
<feature type="transmembrane region" description="Helical" evidence="33">
    <location>
        <begin position="663"/>
        <end position="690"/>
    </location>
</feature>
<evidence type="ECO:0000256" key="8">
    <source>
        <dbReference type="ARBA" id="ARBA00022510"/>
    </source>
</evidence>
<comment type="domain">
    <text evidence="32">The YXXL motif is involved in determining the exact site of viral release at the surface of infected mononuclear cells and promotes endocytosis. YXXL and di-leucine endocytosis motifs interact directly or indirectly with the clathrin adapter complexes, opperate independently, and their activities are not additive.</text>
</comment>
<dbReference type="GO" id="GO:0075512">
    <property type="term" value="P:clathrin-dependent endocytosis of virus by host cell"/>
    <property type="evidence" value="ECO:0007669"/>
    <property type="project" value="UniProtKB-UniRule"/>
</dbReference>
<evidence type="ECO:0000256" key="29">
    <source>
        <dbReference type="ARBA" id="ARBA00023280"/>
    </source>
</evidence>
<gene>
    <name evidence="32 36" type="primary">env</name>
</gene>
<keyword evidence="10 32" id="KW-1165">Clathrin-mediated endocytosis of virus by host</keyword>
<comment type="similarity">
    <text evidence="32">Belongs to the HIV-1 env protein family.</text>
</comment>
<keyword evidence="27 32" id="KW-1015">Disulfide bond</keyword>
<feature type="short sequence motif" description="YXXL motif; contains endocytosis signal" evidence="32">
    <location>
        <begin position="697"/>
        <end position="700"/>
    </location>
</feature>
<dbReference type="InterPro" id="IPR000777">
    <property type="entry name" value="HIV1_Gp120"/>
</dbReference>
<dbReference type="InterPro" id="IPR037527">
    <property type="entry name" value="Gp160"/>
</dbReference>
<comment type="PTM">
    <text evidence="32">Highly glycosylated by host. The high number of glycan on the protein is reffered to as 'glycan shield' because it contributes to hide protein sequence from adaptive immune system.</text>
</comment>
<feature type="domain" description="Retroviral envelope protein GP41-like" evidence="35">
    <location>
        <begin position="515"/>
        <end position="706"/>
    </location>
</feature>
<comment type="domain">
    <text evidence="32">The membrane proximal external region (MPER) present in gp41 is a tryptophan-rich region recognized by the antibodies 2F5, Z13, and 4E10. MPER seems to play a role in fusion.</text>
</comment>
<comment type="PTM">
    <text evidence="32">Specific enzymatic cleavages in vivo yield mature proteins. Envelope glycoproteins are synthesized as a inactive precursor that is heavily N-glycosylated and processed likely by host cell furin in the Golgi to yield the mature SU and TM proteins. The cleavage site between SU and TM requires the minimal sequence [KR]-X-[KR]-R. About 2 of the 9 disulfide bonds of gp41 are reduced by P4HB/PDI, following binding to CD4 receptor.</text>
</comment>
<feature type="lipid moiety-binding region" description="S-palmitoyl cysteine; by host" evidence="32">
    <location>
        <position position="749"/>
    </location>
</feature>
<evidence type="ECO:0000259" key="34">
    <source>
        <dbReference type="Pfam" id="PF00516"/>
    </source>
</evidence>
<dbReference type="FunFam" id="1.20.5.490:FF:000001">
    <property type="entry name" value="Envelope glycoprotein gp160"/>
    <property type="match status" value="1"/>
</dbReference>
<dbReference type="GO" id="GO:0020002">
    <property type="term" value="C:host cell plasma membrane"/>
    <property type="evidence" value="ECO:0007669"/>
    <property type="project" value="UniProtKB-SubCell"/>
</dbReference>
<feature type="chain" id="PRO_5023416927" description="Envelope glycoprotein gp160" evidence="32">
    <location>
        <begin position="32"/>
        <end position="848"/>
    </location>
</feature>
<feature type="domain" description="Human immunodeficiency virus 1 envelope glycoprotein Gp120" evidence="34">
    <location>
        <begin position="137"/>
        <end position="496"/>
    </location>
</feature>
<comment type="function">
    <text evidence="32">Envelope glycoprotein gp160: Oligomerizes in the host endoplasmic reticulum into predominantly trimers. In a second time, gp160 transits in the host Golgi, where glycosylation is completed. The precursor is then proteolytically cleaved in the trans-Golgi and thereby activated by cellular furin or furin-like proteases to produce gp120 and gp41.</text>
</comment>
<feature type="disulfide bond" evidence="32">
    <location>
        <begin position="224"/>
        <end position="235"/>
    </location>
</feature>
<feature type="region of interest" description="CD4-binding loop" evidence="32">
    <location>
        <begin position="358"/>
        <end position="368"/>
    </location>
</feature>
<dbReference type="EMBL" id="GU475018">
    <property type="protein sequence ID" value="ADD83175.1"/>
    <property type="molecule type" value="Genomic_DNA"/>
</dbReference>
<dbReference type="CDD" id="cd09909">
    <property type="entry name" value="HIV-1-like_HR1-HR2"/>
    <property type="match status" value="1"/>
</dbReference>
<dbReference type="GO" id="GO:0055036">
    <property type="term" value="C:virion membrane"/>
    <property type="evidence" value="ECO:0007669"/>
    <property type="project" value="UniProtKB-SubCell"/>
</dbReference>
<dbReference type="GO" id="GO:0019031">
    <property type="term" value="C:viral envelope"/>
    <property type="evidence" value="ECO:0007669"/>
    <property type="project" value="UniProtKB-KW"/>
</dbReference>
<evidence type="ECO:0000256" key="24">
    <source>
        <dbReference type="ARBA" id="ARBA00023054"/>
    </source>
</evidence>
<evidence type="ECO:0000256" key="19">
    <source>
        <dbReference type="ARBA" id="ARBA00022870"/>
    </source>
</evidence>
<keyword evidence="19 32" id="KW-1043">Host membrane</keyword>
<accession>D4NYA6</accession>
<dbReference type="Gene3D" id="2.170.40.20">
    <property type="entry name" value="Human immunodeficiency virus 1, Gp160, envelope glycoprotein"/>
    <property type="match status" value="2"/>
</dbReference>
<dbReference type="SUPFAM" id="SSF56502">
    <property type="entry name" value="gp120 core"/>
    <property type="match status" value="2"/>
</dbReference>
<evidence type="ECO:0000256" key="18">
    <source>
        <dbReference type="ARBA" id="ARBA00022844"/>
    </source>
</evidence>
<feature type="transmembrane region" description="Helical" evidence="33">
    <location>
        <begin position="497"/>
        <end position="520"/>
    </location>
</feature>
<keyword evidence="18 32" id="KW-0946">Virion</keyword>
<keyword evidence="20 32" id="KW-0261">Viral envelope protein</keyword>
<comment type="subcellular location">
    <subcellularLocation>
        <location evidence="3">Host cell membrane</location>
        <topology evidence="3">Peripheral membrane protein</topology>
    </subcellularLocation>
    <subcellularLocation>
        <location evidence="1">Host cell membrane</location>
        <topology evidence="1">Single-pass type I membrane protein</topology>
    </subcellularLocation>
    <subcellularLocation>
        <location evidence="2">Host endosome membrane</location>
        <topology evidence="2">Peripheral membrane protein</topology>
    </subcellularLocation>
    <subcellularLocation>
        <location evidence="5">Host endosome membrane</location>
        <topology evidence="5">Single-pass type I membrane protein</topology>
    </subcellularLocation>
    <subcellularLocation>
        <location evidence="6">Virion membrane</location>
        <topology evidence="6">Peripheral membrane protein</topology>
    </subcellularLocation>
    <subcellularLocation>
        <location evidence="4">Virion membrane</location>
        <topology evidence="4">Single-pass type I membrane protein</topology>
    </subcellularLocation>
</comment>
<dbReference type="FunFam" id="2.170.40.20:FF:000004">
    <property type="entry name" value="Envelope glycoprotein gp160"/>
    <property type="match status" value="1"/>
</dbReference>
<comment type="subcellular location">
    <molecule>Transmembrane protein gp41</molecule>
    <subcellularLocation>
        <location evidence="32">Virion membrane</location>
        <topology evidence="32">Single-pass type I membrane protein</topology>
    </subcellularLocation>
    <subcellularLocation>
        <location evidence="32">Host cell membrane</location>
        <topology evidence="32">Single-pass type I membrane protein</topology>
    </subcellularLocation>
    <subcellularLocation>
        <location evidence="32">Host endosome membrane</location>
        <topology evidence="32">Single-pass type I membrane protein</topology>
    </subcellularLocation>
    <text evidence="32">It is probably concentrated at the site of budding and incorporated into the virions possibly by contacts between the cytoplasmic tail of Env and the N-terminus of Gag.</text>
</comment>
<comment type="subunit">
    <text evidence="32">The mature envelope protein (Env) consists of a homotrimer of non-covalently associated gp120-gp41 heterodimers. The resulting complex protrudes from the virus surface as a spike. There seems to be as few as 10 spikes on the average virion. Surface protein gp120 interacts with host CD4, CCR5 and CXCR4. Gp120 also interacts with the C-type lectins CD209/DC-SIGN and CLEC4M/DC-SIGNR (collectively referred to as DC-SIGN(R)). Gp120 and gp41 interact with GalCer. Gp120 interacts with host ITGA4/ITGB7 complex; on CD4+ T-cells, this interaction results in rapid activation of integrin ITGAL/LFA-1, which facilitates efficient cell-to-cell spreading of HIV-1. Gp120 interacts with cell-associated heparan sulfate; this interaction increases virus infectivity on permissive cells and may be involved in infection of CD4- cells.</text>
</comment>
<evidence type="ECO:0000256" key="10">
    <source>
        <dbReference type="ARBA" id="ARBA00022570"/>
    </source>
</evidence>
<organism evidence="36">
    <name type="scientific">Human immunodeficiency virus type 1</name>
    <name type="common">HIV-1</name>
    <dbReference type="NCBI Taxonomy" id="11676"/>
    <lineage>
        <taxon>Viruses</taxon>
        <taxon>Riboviria</taxon>
        <taxon>Pararnavirae</taxon>
        <taxon>Artverviricota</taxon>
        <taxon>Revtraviricetes</taxon>
        <taxon>Ortervirales</taxon>
        <taxon>Retroviridae</taxon>
        <taxon>Orthoretrovirinae</taxon>
        <taxon>Lentivirus</taxon>
        <taxon>Lentivirus humimdef1</taxon>
    </lineage>
</organism>
<evidence type="ECO:0000256" key="9">
    <source>
        <dbReference type="ARBA" id="ARBA00022511"/>
    </source>
</evidence>
<dbReference type="GO" id="GO:1903911">
    <property type="term" value="P:positive regulation of receptor clustering"/>
    <property type="evidence" value="ECO:0007669"/>
    <property type="project" value="UniProtKB-UniRule"/>
</dbReference>
<dbReference type="Gene3D" id="1.10.287.210">
    <property type="match status" value="1"/>
</dbReference>
<keyword evidence="21 32" id="KW-1164">Virus endocytosis by host</keyword>
<evidence type="ECO:0000256" key="27">
    <source>
        <dbReference type="ARBA" id="ARBA00023157"/>
    </source>
</evidence>
<comment type="function">
    <text evidence="32">Surface protein gp120: Attaches the virus to the host lymphoid cell by binding to the primary receptor CD4. This interaction induces a structural rearrangement creating a high affinity binding site for a chemokine coreceptor like CXCR4 and/or CCR5. Acts as a ligand for CD209/DC-SIGN and CLEC4M/DC-SIGNR, which are respectively found on dendritic cells (DCs), and on endothelial cells of liver sinusoids and lymph node sinuses. These interactions allow capture of viral particles at mucosal surfaces by these cells and subsequent transmission to permissive cells. HIV subverts the migration properties of dendritic cells to gain access to CD4+ T-cells in lymph nodes. Virus transmission to permissive T-cells occurs either in trans (without DCs infection, through viral capture and transmission), or in cis (following DCs productive infection, through the usual CD4-gp120 interaction), thereby inducing a robust infection. In trans infection, bound virions remain infectious over days and it is proposed that they are not degraded, but protected in non-lysosomal acidic organelles within the DCs close to the cell membrane thus contributing to the viral infectious potential during DCs' migration from the periphery to the lymphoid tissues. On arrival at lymphoid tissues, intact virions recycle back to DCs' cell surface allowing virus transmission to CD4+ T-cells.</text>
</comment>
<dbReference type="GO" id="GO:0019062">
    <property type="term" value="P:virion attachment to host cell"/>
    <property type="evidence" value="ECO:0007669"/>
    <property type="project" value="UniProtKB-UniRule"/>
</dbReference>
<evidence type="ECO:0000256" key="26">
    <source>
        <dbReference type="ARBA" id="ARBA00023139"/>
    </source>
</evidence>
<evidence type="ECO:0000256" key="31">
    <source>
        <dbReference type="ARBA" id="ARBA00023296"/>
    </source>
</evidence>
<dbReference type="Gene3D" id="1.20.5.490">
    <property type="entry name" value="Single helix bin"/>
    <property type="match status" value="1"/>
</dbReference>
<sequence length="848" mass="96402">MRVRETQMNWPNLWKWGTLILGLVIMCSASNNLWVTVYYGVPVWRDADTTLFCASDAKAHETEVHNVWATHACVPTDPNPQEIYLANVTENFNMWKNNMAEQMQEDVISLWDQSLKPCVKLTPLCVTLNCTNANWTNVTRTNDPIGNITDEVKNCTFNMTTDLRDKNQQVHALFDTLDIVHMTNKEYRLINCNTSVIKQACPKISFDPIPIHYCTPAGYVILKCNDKNFNGTGPCKNVSSVQCTHGIKPVVSTQLLLNGSLAEEEIIIRSENLTNNAKTIIVHLNESVEINCTRPSNRTRTRMTMGLGHVFYKTEIITGDIRKAYCKINATKWYKVLGQVTGKLKERFNKTTITFKPHSGGDLEIKTHHFNCRGEFFYCNTSKLFTCIGNTSRGECNDTIILPCRIKQIINMWQGVGQAMYAPPISGAINCVSNITGILLTRDGENNTSNETFRPEGGNIKDNWRNELYKYKVVEIEPLGIAPTRAKRRVVEREKRAVGIGALIFGFLGAAGSTMGAASITLTVQARKLLSGIVQQQSNLLRAIEAQQHMLQLTVWGIKQLQARVLAVERYLKDQEFLGLWGCSGKIICTTAVPWNSSWSNKSYDEIWYNMTWVEWEREISNYTGLIYGILTKSQNQQDQNEKDLLELDQWASLWNWFSITKWLWYIKIFIIIVGSLIGLRIVFAVLSIVNRVRQGYSPLSFQTPTRPQREPDRLEEIGEEGGEQGKARSIRLVSGFLALTWDDLRSLCLFSYHLLRDFILIAARTVELLGHSSLKGLRRGWEGLKYLGNLLLYWGQELKISAISLLNATAITVAGWTDRVIEVAQRAWRAFIHIPRRIRQGLERALL</sequence>
<dbReference type="HAMAP" id="MF_04083">
    <property type="entry name" value="HIV_ENV"/>
    <property type="match status" value="1"/>
</dbReference>
<keyword evidence="24 32" id="KW-0175">Coiled coil</keyword>
<evidence type="ECO:0000256" key="33">
    <source>
        <dbReference type="RuleBase" id="RU363095"/>
    </source>
</evidence>
<dbReference type="GO" id="GO:1903908">
    <property type="term" value="P:positive regulation of plasma membrane raft polarization"/>
    <property type="evidence" value="ECO:0007669"/>
    <property type="project" value="UniProtKB-UniRule"/>
</dbReference>
<evidence type="ECO:0000256" key="20">
    <source>
        <dbReference type="ARBA" id="ARBA00022879"/>
    </source>
</evidence>
<keyword evidence="26 32" id="KW-0564">Palmitate</keyword>
<keyword evidence="9 32" id="KW-1032">Host cell membrane</keyword>
<comment type="domain">
    <text evidence="32 33">The 17 amino acids long immunosuppressive region is present in many retroviral envelope proteins. Synthetic peptides derived from this relatively conserved sequence inhibit immune function in vitro and in vivo.</text>
</comment>
<comment type="miscellaneous">
    <text evidence="32">Inhibitors targeting HIV-1 viral envelope proteins are used as antiretroviral drugs. Attachment of virions to the cell surface via non-specific interactions and CD4 binding can be blocked by inhibitors that include cyanovirin-N, cyclotriazadisulfonamide analogs, PRO 2000, TNX 355 and PRO 542. In addition, BMS 806 can block CD4-induced conformational changes. Env interactions with the coreceptor molecules can be targeted by CCR5 antagonists including SCH-D, maraviroc (UK 427857) and aplaviroc (GW 873140), and the CXCR4 antagonist AMD 070. Fusion of viral and cellular membranes can be inhibited by peptides such as enfuvirtide and tifuvirtide (T 1249). Resistance to inhibitors associated with mutations in Env are observed. Most of the time, single mutations confer only a modest reduction in drug susceptibility. Combination of several mutations is usually required to develop a high-level drug resistance.</text>
</comment>
<dbReference type="Pfam" id="PF00516">
    <property type="entry name" value="GP120"/>
    <property type="match status" value="1"/>
</dbReference>
<evidence type="ECO:0000256" key="32">
    <source>
        <dbReference type="HAMAP-Rule" id="MF_04083"/>
    </source>
</evidence>
<proteinExistence type="inferred from homology"/>
<dbReference type="GO" id="GO:0005198">
    <property type="term" value="F:structural molecule activity"/>
    <property type="evidence" value="ECO:0007669"/>
    <property type="project" value="UniProtKB-UniRule"/>
</dbReference>
<reference evidence="36" key="2">
    <citation type="submission" date="2010-01" db="EMBL/GenBank/DDBJ databases">
        <authorList>
            <person name="Nie J.H."/>
            <person name="Zhang C.T."/>
            <person name="Liu W."/>
            <person name="Wu X.L."/>
            <person name="Li F."/>
            <person name="Wang S.T."/>
            <person name="Liang F.X."/>
            <person name="Song A.J."/>
            <person name="Wang Y.C."/>
        </authorList>
    </citation>
    <scope>NUCLEOTIDE SEQUENCE</scope>
    <source>
        <strain evidence="36">GX88.47</strain>
    </source>
</reference>
<evidence type="ECO:0000256" key="23">
    <source>
        <dbReference type="ARBA" id="ARBA00023046"/>
    </source>
</evidence>
<evidence type="ECO:0000256" key="6">
    <source>
        <dbReference type="ARBA" id="ARBA00004650"/>
    </source>
</evidence>
<keyword evidence="16 32" id="KW-0732">Signal</keyword>
<reference evidence="36" key="1">
    <citation type="journal article" date="2010" name="JAIDS">
        <title>Genotypic and phenotypic characterization of HIV-1 CRF01_AE env molecular clones from infections in China.</title>
        <authorList>
            <person name="Nie J."/>
            <person name="Zhang C."/>
            <person name="Liu W."/>
            <person name="Wu X."/>
            <person name="Li F."/>
            <person name="Wang S."/>
            <person name="Liang F."/>
            <person name="Song A."/>
            <person name="Wang Y."/>
        </authorList>
    </citation>
    <scope>NUCLEOTIDE SEQUENCE</scope>
    <source>
        <strain evidence="36">GX88.47</strain>
    </source>
</reference>
<keyword evidence="13 32" id="KW-0165">Cleavage on pair of basic residues</keyword>
<keyword evidence="31 32" id="KW-1160">Virus entry into host cell</keyword>
<evidence type="ECO:0000256" key="25">
    <source>
        <dbReference type="ARBA" id="ARBA00023136"/>
    </source>
</evidence>
<evidence type="ECO:0000256" key="30">
    <source>
        <dbReference type="ARBA" id="ARBA00023288"/>
    </source>
</evidence>
<evidence type="ECO:0000256" key="13">
    <source>
        <dbReference type="ARBA" id="ARBA00022685"/>
    </source>
</evidence>
<keyword evidence="12 32" id="KW-1162">Viral penetration into host cytoplasm</keyword>
<keyword evidence="14 32" id="KW-0812">Transmembrane</keyword>
<feature type="site" description="Cleavage; by host furin" evidence="32">
    <location>
        <begin position="496"/>
        <end position="497"/>
    </location>
</feature>
<feature type="disulfide bond" evidence="32">
    <location>
        <begin position="53"/>
        <end position="73"/>
    </location>
</feature>
<evidence type="ECO:0000256" key="12">
    <source>
        <dbReference type="ARBA" id="ARBA00022595"/>
    </source>
</evidence>
<feature type="region of interest" description="Fusion peptide" evidence="32">
    <location>
        <begin position="497"/>
        <end position="517"/>
    </location>
</feature>
<feature type="topological domain" description="Cytoplasmic" evidence="32">
    <location>
        <begin position="691"/>
        <end position="848"/>
    </location>
</feature>
<comment type="subcellular location">
    <molecule>Surface protein gp120</molecule>
    <subcellularLocation>
        <location evidence="32">Virion membrane</location>
        <topology evidence="32">Peripheral membrane protein</topology>
    </subcellularLocation>
    <subcellularLocation>
        <location evidence="32">Host cell membrane</location>
        <topology evidence="32">Peripheral membrane protein</topology>
    </subcellularLocation>
    <subcellularLocation>
        <location evidence="32">Host endosome membrane</location>
        <topology evidence="32">Single-pass type I membrane protein</topology>
    </subcellularLocation>
    <text evidence="32">The surface protein is not anchored to the viral envelope, but associates with the extravirion surface through its binding to TM. It is probably concentrated at the site of budding and incorporated into the virions possibly by contacts between the cytoplasmic tail of Env and the N-terminus of Gag.</text>
</comment>
<dbReference type="GO" id="GO:0044175">
    <property type="term" value="C:host cell endosome membrane"/>
    <property type="evidence" value="ECO:0007669"/>
    <property type="project" value="UniProtKB-SubCell"/>
</dbReference>
<keyword evidence="30 32" id="KW-0449">Lipoprotein</keyword>
<evidence type="ECO:0000256" key="17">
    <source>
        <dbReference type="ARBA" id="ARBA00022804"/>
    </source>
</evidence>
<keyword evidence="15 32" id="KW-0053">Apoptosis</keyword>
<organismHost>
    <name type="scientific">Homo sapiens</name>
    <name type="common">Human</name>
    <dbReference type="NCBI Taxonomy" id="9606"/>
</organismHost>
<evidence type="ECO:0000256" key="4">
    <source>
        <dbReference type="ARBA" id="ARBA00004563"/>
    </source>
</evidence>